<evidence type="ECO:0008006" key="3">
    <source>
        <dbReference type="Google" id="ProtNLM"/>
    </source>
</evidence>
<dbReference type="Proteomes" id="UP001164693">
    <property type="component" value="Chromosome"/>
</dbReference>
<keyword evidence="2" id="KW-1185">Reference proteome</keyword>
<evidence type="ECO:0000313" key="2">
    <source>
        <dbReference type="Proteomes" id="UP001164693"/>
    </source>
</evidence>
<dbReference type="EMBL" id="CP097463">
    <property type="protein sequence ID" value="WAX58019.1"/>
    <property type="molecule type" value="Genomic_DNA"/>
</dbReference>
<proteinExistence type="predicted"/>
<reference evidence="1" key="1">
    <citation type="submission" date="2022-05" db="EMBL/GenBank/DDBJ databases">
        <title>Jatrophihabitans sp. SB3-54 whole genome sequence.</title>
        <authorList>
            <person name="Suh M.K."/>
            <person name="Eom M.K."/>
            <person name="Kim J.S."/>
            <person name="Kim H.S."/>
            <person name="Do H.E."/>
            <person name="Shin Y.K."/>
            <person name="Lee J.-S."/>
        </authorList>
    </citation>
    <scope>NUCLEOTIDE SEQUENCE</scope>
    <source>
        <strain evidence="1">SB3-54</strain>
    </source>
</reference>
<dbReference type="RefSeq" id="WP_269444567.1">
    <property type="nucleotide sequence ID" value="NZ_CP097463.1"/>
</dbReference>
<protein>
    <recommendedName>
        <fullName evidence="3">Peptidase MA-like domain-containing protein</fullName>
    </recommendedName>
</protein>
<sequence>MLAVMLLLTGTAAACSSGGGHRRDAPTVAEISELLARHARELLTGSRAGFLADVDTAAAAKAFRSRQAAQLDNLADVPLQSWRYSVAAPVTDGTALAAATRRYGAPARIVRVSLQYRLRGVDADPDRHDLWWTFVRRGGRVLLAGDDDLADTGGTSWRGPWDFGAVVVARGTSSLVLGHIANATALTRLAGVADAAVPAVTAVWGGAWSQRVAVVVPADGAEFAALTGGTADADVSATAVTAGVDPVTGRPYGQRLVLSPTAPGTLSGVGEQIVIRHELTHLAAAADTSESTPRWVVEGFADYVGERGSGQSVAVAAAELRRDVLAGDVPAALPADSAFAAGAPGRAQAYEQAWLACRLLAARAGVVGLARFYRAVGTAVAPAAQAVATALHAAVGLSLAAFTAQWRAYLIRELG</sequence>
<evidence type="ECO:0000313" key="1">
    <source>
        <dbReference type="EMBL" id="WAX58019.1"/>
    </source>
</evidence>
<organism evidence="1 2">
    <name type="scientific">Jatrophihabitans cynanchi</name>
    <dbReference type="NCBI Taxonomy" id="2944128"/>
    <lineage>
        <taxon>Bacteria</taxon>
        <taxon>Bacillati</taxon>
        <taxon>Actinomycetota</taxon>
        <taxon>Actinomycetes</taxon>
        <taxon>Jatrophihabitantales</taxon>
        <taxon>Jatrophihabitantaceae</taxon>
        <taxon>Jatrophihabitans</taxon>
    </lineage>
</organism>
<accession>A0ABY7K3V7</accession>
<gene>
    <name evidence="1" type="ORF">M6B22_04430</name>
</gene>
<name>A0ABY7K3V7_9ACTN</name>